<feature type="region of interest" description="Disordered" evidence="5">
    <location>
        <begin position="613"/>
        <end position="662"/>
    </location>
</feature>
<dbReference type="AlphaFoldDB" id="A0A814KND5"/>
<dbReference type="CDD" id="cd00270">
    <property type="entry name" value="MATH_TRAF_C"/>
    <property type="match status" value="1"/>
</dbReference>
<evidence type="ECO:0000256" key="1">
    <source>
        <dbReference type="ARBA" id="ARBA00022499"/>
    </source>
</evidence>
<dbReference type="Gene3D" id="2.60.210.10">
    <property type="entry name" value="Apoptosis, Tumor Necrosis Factor Receptor Associated Protein 2, Chain A"/>
    <property type="match status" value="1"/>
</dbReference>
<sequence length="662" mass="75903">MSQQNELICYVGVSFGIEKQFSSICRFEDIRSCYRHILSSEHAKIQLGLPADTVTIEIVNELISLQHISMIFMYILNTKNDHLWRQSQDLCHLSDKVGKPFGHETLKAFLLTLNATNIIKQSSTQLLDKHVLSRCLIILEEDIRRKIQQLPHNETKCPECAELTSNDKDHINKVHETTHECEYCSAIFLTVYALDEHQKHSCTKITQLCPLAKYRCSQERILSIEIEAHYLSDIHQKSLLLFLHHLVQLLQTRLKGYNHTTTIAPSDFVVLSSLSTADSFAVAAVKDCYFQLQKYYETLTTLTGGIQTLSDDSLRLSMESLRHQQLSQSVQNNINQIKQAIAERNSYIAGITPNQEILQHVVTSMKKKIEDLQSISYDGILTWKITDVSEKIADAQSERQTSIYSPPFYSSPTGYKMRIRVYLQGDGNARGTHISVFFVIMRGEYDAILKWPFNFKVTFCLFDQSGQQKHIIDSFRPNINSNSFQRPRNEMNIASGIPKFFPILQDGSNYIQHDIMYIKCFIDFGNISKIILPYALSLDPALPHHVQRNMIQTETERQIQLQQSQTLTTTATTMNSTNNNDSQLLTCHPNNSATIIQDDRNFRYLPLDPKQRLMTSSNQTSTLPIESSPVQQYQQQNQTAKEQSPPSKKKNKSELIRIIPMK</sequence>
<dbReference type="SUPFAM" id="SSF49599">
    <property type="entry name" value="TRAF domain-like"/>
    <property type="match status" value="1"/>
</dbReference>
<dbReference type="InterPro" id="IPR008974">
    <property type="entry name" value="TRAF-like"/>
</dbReference>
<evidence type="ECO:0000313" key="7">
    <source>
        <dbReference type="EMBL" id="CAF1053677.1"/>
    </source>
</evidence>
<dbReference type="EMBL" id="CAJOBC010004311">
    <property type="protein sequence ID" value="CAF3822928.1"/>
    <property type="molecule type" value="Genomic_DNA"/>
</dbReference>
<evidence type="ECO:0000256" key="2">
    <source>
        <dbReference type="ARBA" id="ARBA00022703"/>
    </source>
</evidence>
<keyword evidence="1" id="KW-1017">Isopeptide bond</keyword>
<keyword evidence="9" id="KW-1185">Reference proteome</keyword>
<name>A0A814KND5_9BILA</name>
<feature type="compositionally biased region" description="Polar residues" evidence="5">
    <location>
        <begin position="613"/>
        <end position="630"/>
    </location>
</feature>
<comment type="caution">
    <text evidence="7">The sequence shown here is derived from an EMBL/GenBank/DDBJ whole genome shotgun (WGS) entry which is preliminary data.</text>
</comment>
<dbReference type="Pfam" id="PF21355">
    <property type="entry name" value="TRAF-mep_MATH"/>
    <property type="match status" value="1"/>
</dbReference>
<evidence type="ECO:0000259" key="6">
    <source>
        <dbReference type="PROSITE" id="PS50144"/>
    </source>
</evidence>
<dbReference type="GO" id="GO:0006915">
    <property type="term" value="P:apoptotic process"/>
    <property type="evidence" value="ECO:0007669"/>
    <property type="project" value="UniProtKB-KW"/>
</dbReference>
<dbReference type="Proteomes" id="UP000663829">
    <property type="component" value="Unassembled WGS sequence"/>
</dbReference>
<dbReference type="InterPro" id="IPR049342">
    <property type="entry name" value="TRAF1-6_MATH_dom"/>
</dbReference>
<dbReference type="FunFam" id="2.60.210.10:FF:000001">
    <property type="entry name" value="TNF receptor-associated factor"/>
    <property type="match status" value="1"/>
</dbReference>
<dbReference type="EMBL" id="CAJNOQ010004311">
    <property type="protein sequence ID" value="CAF1053677.1"/>
    <property type="molecule type" value="Genomic_DNA"/>
</dbReference>
<dbReference type="InterPro" id="IPR002083">
    <property type="entry name" value="MATH/TRAF_dom"/>
</dbReference>
<proteinExistence type="predicted"/>
<dbReference type="GO" id="GO:0009898">
    <property type="term" value="C:cytoplasmic side of plasma membrane"/>
    <property type="evidence" value="ECO:0007669"/>
    <property type="project" value="TreeGrafter"/>
</dbReference>
<evidence type="ECO:0000313" key="8">
    <source>
        <dbReference type="EMBL" id="CAF3822928.1"/>
    </source>
</evidence>
<dbReference type="OrthoDB" id="6499288at2759"/>
<reference evidence="7" key="1">
    <citation type="submission" date="2021-02" db="EMBL/GenBank/DDBJ databases">
        <authorList>
            <person name="Nowell W R."/>
        </authorList>
    </citation>
    <scope>NUCLEOTIDE SEQUENCE</scope>
</reference>
<evidence type="ECO:0000256" key="3">
    <source>
        <dbReference type="ARBA" id="ARBA00022843"/>
    </source>
</evidence>
<evidence type="ECO:0000256" key="5">
    <source>
        <dbReference type="SAM" id="MobiDB-lite"/>
    </source>
</evidence>
<protein>
    <recommendedName>
        <fullName evidence="6">MATH domain-containing protein</fullName>
    </recommendedName>
</protein>
<dbReference type="GO" id="GO:0005164">
    <property type="term" value="F:tumor necrosis factor receptor binding"/>
    <property type="evidence" value="ECO:0007669"/>
    <property type="project" value="TreeGrafter"/>
</dbReference>
<dbReference type="PANTHER" id="PTHR10131">
    <property type="entry name" value="TNF RECEPTOR ASSOCIATED FACTOR"/>
    <property type="match status" value="1"/>
</dbReference>
<evidence type="ECO:0000313" key="9">
    <source>
        <dbReference type="Proteomes" id="UP000663829"/>
    </source>
</evidence>
<dbReference type="PROSITE" id="PS50144">
    <property type="entry name" value="MATH"/>
    <property type="match status" value="1"/>
</dbReference>
<feature type="domain" description="MATH" evidence="6">
    <location>
        <begin position="378"/>
        <end position="522"/>
    </location>
</feature>
<evidence type="ECO:0000256" key="4">
    <source>
        <dbReference type="ARBA" id="ARBA00023054"/>
    </source>
</evidence>
<accession>A0A814KND5</accession>
<dbReference type="SMART" id="SM00061">
    <property type="entry name" value="MATH"/>
    <property type="match status" value="1"/>
</dbReference>
<gene>
    <name evidence="7" type="ORF">GPM918_LOCUS16416</name>
    <name evidence="8" type="ORF">SRO942_LOCUS16416</name>
</gene>
<dbReference type="GO" id="GO:0043122">
    <property type="term" value="P:regulation of canonical NF-kappaB signal transduction"/>
    <property type="evidence" value="ECO:0007669"/>
    <property type="project" value="TreeGrafter"/>
</dbReference>
<keyword evidence="3" id="KW-0832">Ubl conjugation</keyword>
<dbReference type="Proteomes" id="UP000681722">
    <property type="component" value="Unassembled WGS sequence"/>
</dbReference>
<organism evidence="7 9">
    <name type="scientific">Didymodactylos carnosus</name>
    <dbReference type="NCBI Taxonomy" id="1234261"/>
    <lineage>
        <taxon>Eukaryota</taxon>
        <taxon>Metazoa</taxon>
        <taxon>Spiralia</taxon>
        <taxon>Gnathifera</taxon>
        <taxon>Rotifera</taxon>
        <taxon>Eurotatoria</taxon>
        <taxon>Bdelloidea</taxon>
        <taxon>Philodinida</taxon>
        <taxon>Philodinidae</taxon>
        <taxon>Didymodactylos</taxon>
    </lineage>
</organism>
<keyword evidence="4" id="KW-0175">Coiled coil</keyword>
<dbReference type="PANTHER" id="PTHR10131:SF138">
    <property type="entry name" value="RE66324P"/>
    <property type="match status" value="1"/>
</dbReference>
<keyword evidence="2" id="KW-0053">Apoptosis</keyword>